<keyword evidence="4 7" id="KW-0812">Transmembrane</keyword>
<evidence type="ECO:0000256" key="4">
    <source>
        <dbReference type="ARBA" id="ARBA00022692"/>
    </source>
</evidence>
<comment type="subcellular location">
    <subcellularLocation>
        <location evidence="1">Cell membrane</location>
        <topology evidence="1">Multi-pass membrane protein</topology>
    </subcellularLocation>
</comment>
<keyword evidence="5 7" id="KW-1133">Transmembrane helix</keyword>
<sequence length="188" mass="20635">MKKFLFNKALRILLITNAMVLLAGAMLGPIYALYVERVGGDLLDASFAGGIFAFVAGTTVLLSGKYSDKLKQKKLIVILGYTIMGVGFLLYTQVNSILFLLLVQVLIGFGEAIYNPPFDALYSEHLDKGKDGTEWGAWEAINYYSIAIGAIMGGFIVTNFGFTPLFVTMALLCFSSALYVYKLPRRVL</sequence>
<evidence type="ECO:0000313" key="9">
    <source>
        <dbReference type="EMBL" id="OGY10497.1"/>
    </source>
</evidence>
<feature type="transmembrane region" description="Helical" evidence="7">
    <location>
        <begin position="45"/>
        <end position="63"/>
    </location>
</feature>
<feature type="domain" description="Major facilitator superfamily (MFS) profile" evidence="8">
    <location>
        <begin position="9"/>
        <end position="188"/>
    </location>
</feature>
<gene>
    <name evidence="9" type="ORF">A3D26_00150</name>
</gene>
<organism evidence="9 10">
    <name type="scientific">Candidatus Blackburnbacteria bacterium RIFCSPHIGHO2_02_FULL_44_20</name>
    <dbReference type="NCBI Taxonomy" id="1797516"/>
    <lineage>
        <taxon>Bacteria</taxon>
        <taxon>Candidatus Blackburniibacteriota</taxon>
    </lineage>
</organism>
<evidence type="ECO:0000313" key="10">
    <source>
        <dbReference type="Proteomes" id="UP000178319"/>
    </source>
</evidence>
<dbReference type="AlphaFoldDB" id="A0A1G1V544"/>
<comment type="caution">
    <text evidence="9">The sequence shown here is derived from an EMBL/GenBank/DDBJ whole genome shotgun (WGS) entry which is preliminary data.</text>
</comment>
<evidence type="ECO:0000256" key="6">
    <source>
        <dbReference type="ARBA" id="ARBA00023136"/>
    </source>
</evidence>
<evidence type="ECO:0000256" key="2">
    <source>
        <dbReference type="ARBA" id="ARBA00022448"/>
    </source>
</evidence>
<dbReference type="Gene3D" id="1.20.1250.20">
    <property type="entry name" value="MFS general substrate transporter like domains"/>
    <property type="match status" value="1"/>
</dbReference>
<dbReference type="InterPro" id="IPR050171">
    <property type="entry name" value="MFS_Transporters"/>
</dbReference>
<feature type="transmembrane region" description="Helical" evidence="7">
    <location>
        <begin position="97"/>
        <end position="114"/>
    </location>
</feature>
<keyword evidence="3" id="KW-1003">Cell membrane</keyword>
<dbReference type="EMBL" id="MHBZ01000033">
    <property type="protein sequence ID" value="OGY10497.1"/>
    <property type="molecule type" value="Genomic_DNA"/>
</dbReference>
<dbReference type="Pfam" id="PF07690">
    <property type="entry name" value="MFS_1"/>
    <property type="match status" value="1"/>
</dbReference>
<feature type="transmembrane region" description="Helical" evidence="7">
    <location>
        <begin position="12"/>
        <end position="33"/>
    </location>
</feature>
<reference evidence="9 10" key="1">
    <citation type="journal article" date="2016" name="Nat. Commun.">
        <title>Thousands of microbial genomes shed light on interconnected biogeochemical processes in an aquifer system.</title>
        <authorList>
            <person name="Anantharaman K."/>
            <person name="Brown C.T."/>
            <person name="Hug L.A."/>
            <person name="Sharon I."/>
            <person name="Castelle C.J."/>
            <person name="Probst A.J."/>
            <person name="Thomas B.C."/>
            <person name="Singh A."/>
            <person name="Wilkins M.J."/>
            <person name="Karaoz U."/>
            <person name="Brodie E.L."/>
            <person name="Williams K.H."/>
            <person name="Hubbard S.S."/>
            <person name="Banfield J.F."/>
        </authorList>
    </citation>
    <scope>NUCLEOTIDE SEQUENCE [LARGE SCALE GENOMIC DNA]</scope>
</reference>
<dbReference type="InterPro" id="IPR036259">
    <property type="entry name" value="MFS_trans_sf"/>
</dbReference>
<evidence type="ECO:0000259" key="8">
    <source>
        <dbReference type="PROSITE" id="PS50850"/>
    </source>
</evidence>
<keyword evidence="2" id="KW-0813">Transport</keyword>
<proteinExistence type="predicted"/>
<protein>
    <recommendedName>
        <fullName evidence="8">Major facilitator superfamily (MFS) profile domain-containing protein</fullName>
    </recommendedName>
</protein>
<evidence type="ECO:0000256" key="3">
    <source>
        <dbReference type="ARBA" id="ARBA00022475"/>
    </source>
</evidence>
<evidence type="ECO:0000256" key="5">
    <source>
        <dbReference type="ARBA" id="ARBA00022989"/>
    </source>
</evidence>
<feature type="transmembrane region" description="Helical" evidence="7">
    <location>
        <begin position="75"/>
        <end position="91"/>
    </location>
</feature>
<dbReference type="GO" id="GO:0005886">
    <property type="term" value="C:plasma membrane"/>
    <property type="evidence" value="ECO:0007669"/>
    <property type="project" value="UniProtKB-SubCell"/>
</dbReference>
<dbReference type="PANTHER" id="PTHR23517">
    <property type="entry name" value="RESISTANCE PROTEIN MDTM, PUTATIVE-RELATED-RELATED"/>
    <property type="match status" value="1"/>
</dbReference>
<dbReference type="GO" id="GO:0022857">
    <property type="term" value="F:transmembrane transporter activity"/>
    <property type="evidence" value="ECO:0007669"/>
    <property type="project" value="InterPro"/>
</dbReference>
<name>A0A1G1V544_9BACT</name>
<dbReference type="InterPro" id="IPR011701">
    <property type="entry name" value="MFS"/>
</dbReference>
<dbReference type="SUPFAM" id="SSF103473">
    <property type="entry name" value="MFS general substrate transporter"/>
    <property type="match status" value="1"/>
</dbReference>
<accession>A0A1G1V544</accession>
<keyword evidence="6 7" id="KW-0472">Membrane</keyword>
<dbReference type="Proteomes" id="UP000178319">
    <property type="component" value="Unassembled WGS sequence"/>
</dbReference>
<evidence type="ECO:0000256" key="7">
    <source>
        <dbReference type="SAM" id="Phobius"/>
    </source>
</evidence>
<dbReference type="PROSITE" id="PS50850">
    <property type="entry name" value="MFS"/>
    <property type="match status" value="1"/>
</dbReference>
<dbReference type="InterPro" id="IPR020846">
    <property type="entry name" value="MFS_dom"/>
</dbReference>
<feature type="transmembrane region" description="Helical" evidence="7">
    <location>
        <begin position="135"/>
        <end position="156"/>
    </location>
</feature>
<evidence type="ECO:0000256" key="1">
    <source>
        <dbReference type="ARBA" id="ARBA00004651"/>
    </source>
</evidence>
<dbReference type="STRING" id="1797516.A3D26_00150"/>
<feature type="transmembrane region" description="Helical" evidence="7">
    <location>
        <begin position="162"/>
        <end position="181"/>
    </location>
</feature>